<dbReference type="PANTHER" id="PTHR21496">
    <property type="entry name" value="FERREDOXIN-RELATED"/>
    <property type="match status" value="1"/>
</dbReference>
<reference evidence="8 9" key="1">
    <citation type="submission" date="2014-12" db="EMBL/GenBank/DDBJ databases">
        <title>Frankia sp. BMG5.1 draft genome.</title>
        <authorList>
            <person name="Gtari M."/>
            <person name="Ghodhbane-Gtari F."/>
            <person name="Nouioui I."/>
            <person name="Ktari A."/>
            <person name="Hezbri K."/>
            <person name="Mimouni W."/>
            <person name="Sbissi I."/>
            <person name="Ayari A."/>
            <person name="Yamanaka T."/>
            <person name="Normand P."/>
            <person name="Tisa L.S."/>
            <person name="Boudabous A."/>
        </authorList>
    </citation>
    <scope>NUCLEOTIDE SEQUENCE [LARGE SCALE GENOMIC DNA]</scope>
    <source>
        <strain evidence="8 9">BMG5.1</strain>
    </source>
</reference>
<dbReference type="PROSITE" id="PS51296">
    <property type="entry name" value="RIESKE"/>
    <property type="match status" value="1"/>
</dbReference>
<dbReference type="InterPro" id="IPR017941">
    <property type="entry name" value="Rieske_2Fe-2S"/>
</dbReference>
<keyword evidence="4" id="KW-0411">Iron-sulfur</keyword>
<keyword evidence="3" id="KW-0408">Iron</keyword>
<keyword evidence="1" id="KW-0001">2Fe-2S</keyword>
<feature type="domain" description="Rieske" evidence="7">
    <location>
        <begin position="5"/>
        <end position="100"/>
    </location>
</feature>
<gene>
    <name evidence="8" type="ORF">FrCorBMG51_02410</name>
</gene>
<comment type="similarity">
    <text evidence="6">Belongs to the bacterial ring-hydroxylating dioxygenase ferredoxin component family.</text>
</comment>
<evidence type="ECO:0000256" key="3">
    <source>
        <dbReference type="ARBA" id="ARBA00023004"/>
    </source>
</evidence>
<dbReference type="Gene3D" id="2.102.10.10">
    <property type="entry name" value="Rieske [2Fe-2S] iron-sulphur domain"/>
    <property type="match status" value="1"/>
</dbReference>
<protein>
    <submittedName>
        <fullName evidence="8">(2Fe-2S)-binding protein</fullName>
    </submittedName>
</protein>
<dbReference type="Pfam" id="PF00355">
    <property type="entry name" value="Rieske"/>
    <property type="match status" value="1"/>
</dbReference>
<comment type="caution">
    <text evidence="8">The sequence shown here is derived from an EMBL/GenBank/DDBJ whole genome shotgun (WGS) entry which is preliminary data.</text>
</comment>
<evidence type="ECO:0000256" key="6">
    <source>
        <dbReference type="ARBA" id="ARBA00038001"/>
    </source>
</evidence>
<evidence type="ECO:0000313" key="9">
    <source>
        <dbReference type="Proteomes" id="UP000035425"/>
    </source>
</evidence>
<name>A0ABR5F7D2_9ACTN</name>
<keyword evidence="9" id="KW-1185">Reference proteome</keyword>
<dbReference type="RefSeq" id="WP_047221511.1">
    <property type="nucleotide sequence ID" value="NZ_JWIO01000003.1"/>
</dbReference>
<dbReference type="Proteomes" id="UP000035425">
    <property type="component" value="Unassembled WGS sequence"/>
</dbReference>
<evidence type="ECO:0000256" key="1">
    <source>
        <dbReference type="ARBA" id="ARBA00022714"/>
    </source>
</evidence>
<dbReference type="InterPro" id="IPR036922">
    <property type="entry name" value="Rieske_2Fe-2S_sf"/>
</dbReference>
<dbReference type="SUPFAM" id="SSF50022">
    <property type="entry name" value="ISP domain"/>
    <property type="match status" value="1"/>
</dbReference>
<evidence type="ECO:0000256" key="4">
    <source>
        <dbReference type="ARBA" id="ARBA00023014"/>
    </source>
</evidence>
<proteinExistence type="inferred from homology"/>
<evidence type="ECO:0000256" key="2">
    <source>
        <dbReference type="ARBA" id="ARBA00022723"/>
    </source>
</evidence>
<dbReference type="PANTHER" id="PTHR21496:SF0">
    <property type="entry name" value="RIESKE DOMAIN-CONTAINING PROTEIN"/>
    <property type="match status" value="1"/>
</dbReference>
<dbReference type="EMBL" id="JWIO01000003">
    <property type="protein sequence ID" value="KLL12577.1"/>
    <property type="molecule type" value="Genomic_DNA"/>
</dbReference>
<accession>A0ABR5F7D2</accession>
<organism evidence="8 9">
    <name type="scientific">Protofrankia coriariae</name>
    <dbReference type="NCBI Taxonomy" id="1562887"/>
    <lineage>
        <taxon>Bacteria</taxon>
        <taxon>Bacillati</taxon>
        <taxon>Actinomycetota</taxon>
        <taxon>Actinomycetes</taxon>
        <taxon>Frankiales</taxon>
        <taxon>Frankiaceae</taxon>
        <taxon>Protofrankia</taxon>
    </lineage>
</organism>
<sequence>MSDWHDVATLDDLWEGDVAEVAVGPDTILLAHLPGRQVRAYQGICPHSEYSLAGGDLDGDVLTCTGHLWEFDLRTGEGVNPSNCRLYEYPVRLSGEQIAVSVPTDGRPHYNRCRG</sequence>
<evidence type="ECO:0000256" key="5">
    <source>
        <dbReference type="ARBA" id="ARBA00034078"/>
    </source>
</evidence>
<evidence type="ECO:0000313" key="8">
    <source>
        <dbReference type="EMBL" id="KLL12577.1"/>
    </source>
</evidence>
<evidence type="ECO:0000259" key="7">
    <source>
        <dbReference type="PROSITE" id="PS51296"/>
    </source>
</evidence>
<comment type="cofactor">
    <cofactor evidence="5">
        <name>[2Fe-2S] cluster</name>
        <dbReference type="ChEBI" id="CHEBI:190135"/>
    </cofactor>
</comment>
<keyword evidence="2" id="KW-0479">Metal-binding</keyword>